<protein>
    <submittedName>
        <fullName evidence="2">DUF3618 domain-containing protein</fullName>
    </submittedName>
</protein>
<comment type="caution">
    <text evidence="2">The sequence shown here is derived from an EMBL/GenBank/DDBJ whole genome shotgun (WGS) entry which is preliminary data.</text>
</comment>
<dbReference type="Proteomes" id="UP000281094">
    <property type="component" value="Unassembled WGS sequence"/>
</dbReference>
<feature type="compositionally biased region" description="Basic and acidic residues" evidence="1">
    <location>
        <begin position="135"/>
        <end position="163"/>
    </location>
</feature>
<dbReference type="EMBL" id="RCWN01000001">
    <property type="protein sequence ID" value="RLQ88725.1"/>
    <property type="molecule type" value="Genomic_DNA"/>
</dbReference>
<reference evidence="2 3" key="1">
    <citation type="submission" date="2018-10" db="EMBL/GenBank/DDBJ databases">
        <title>Notoacmeibacter sp. M2BS9Y-3-1, whole genome shotgun sequence.</title>
        <authorList>
            <person name="Tuo L."/>
        </authorList>
    </citation>
    <scope>NUCLEOTIDE SEQUENCE [LARGE SCALE GENOMIC DNA]</scope>
    <source>
        <strain evidence="2 3">M2BS9Y-3-1</strain>
    </source>
</reference>
<evidence type="ECO:0000313" key="2">
    <source>
        <dbReference type="EMBL" id="RLQ88725.1"/>
    </source>
</evidence>
<organism evidence="2 3">
    <name type="scientific">Notoacmeibacter ruber</name>
    <dbReference type="NCBI Taxonomy" id="2670375"/>
    <lineage>
        <taxon>Bacteria</taxon>
        <taxon>Pseudomonadati</taxon>
        <taxon>Pseudomonadota</taxon>
        <taxon>Alphaproteobacteria</taxon>
        <taxon>Hyphomicrobiales</taxon>
        <taxon>Notoacmeibacteraceae</taxon>
        <taxon>Notoacmeibacter</taxon>
    </lineage>
</organism>
<gene>
    <name evidence="2" type="ORF">D8780_11385</name>
</gene>
<dbReference type="AlphaFoldDB" id="A0A3L7JEI3"/>
<name>A0A3L7JEI3_9HYPH</name>
<evidence type="ECO:0000256" key="1">
    <source>
        <dbReference type="SAM" id="MobiDB-lite"/>
    </source>
</evidence>
<dbReference type="InterPro" id="IPR022062">
    <property type="entry name" value="DUF3618"/>
</dbReference>
<keyword evidence="3" id="KW-1185">Reference proteome</keyword>
<sequence>MSDKTDRLEAEAERHRSNIDSTIDALKDRVSPGQMVDEALGFFKEGQVADAGRNFGRQVRDNPLALGLIGAGIAWLAFGNGARSMGSDLYDRYGPDGGNGDVDEYGRFRPVGGRHMDPGRFPSSGEYNDPYRSSADVDPRTGRAVHIPDPRTDKDGDFVHQTHVDGPAKSGSAGSSLKDKASSAGSSVKGAASSAGSAVSGAASSTGSAISGAASSAGSAARSAGSTVGDAASGAAAGIASGASSAGHAAGDAAYATGHAFAEGGRAVGRGAAYAGRSAADGYRTARSEIISAFRDEPLVFGAIAIAVGAAIGAALPPTRREDEWMGQTRDDLRDEAYERGREAVAGARDVAEKTYAAASERAEEKGLKPSAQGETVAEKVSDVARTAAQTAKDETKKKT</sequence>
<evidence type="ECO:0000313" key="3">
    <source>
        <dbReference type="Proteomes" id="UP000281094"/>
    </source>
</evidence>
<dbReference type="Pfam" id="PF12277">
    <property type="entry name" value="DUF3618"/>
    <property type="match status" value="1"/>
</dbReference>
<feature type="compositionally biased region" description="Low complexity" evidence="1">
    <location>
        <begin position="182"/>
        <end position="205"/>
    </location>
</feature>
<proteinExistence type="predicted"/>
<feature type="region of interest" description="Disordered" evidence="1">
    <location>
        <begin position="98"/>
        <end position="205"/>
    </location>
</feature>
<accession>A0A3L7JEI3</accession>
<dbReference type="RefSeq" id="WP_121645691.1">
    <property type="nucleotide sequence ID" value="NZ_RCWN01000001.1"/>
</dbReference>
<feature type="region of interest" description="Disordered" evidence="1">
    <location>
        <begin position="356"/>
        <end position="400"/>
    </location>
</feature>